<keyword evidence="1" id="KW-1133">Transmembrane helix</keyword>
<dbReference type="PROSITE" id="PS51112">
    <property type="entry name" value="AMMECR1"/>
    <property type="match status" value="1"/>
</dbReference>
<evidence type="ECO:0000256" key="1">
    <source>
        <dbReference type="SAM" id="Phobius"/>
    </source>
</evidence>
<sequence length="195" mass="21977">MIAKSKVSRCCITFYVSAGIVFPLFFKDTAISICRQAIEKYLIEHIEIIPENLPDFFNNPIPVFVSLKKGNQTRGCSGSFKTETGTLAGDLIKFSIISVAGDYRYRPVSLSEMKDIRIQITIPDRPVEIPSLFFYNPEKEGLIIEKQGKQGLVLPREAKTAEYAFKMCLRNAGINDTSGITIFKFSARIFTEDEK</sequence>
<dbReference type="Proteomes" id="UP000485562">
    <property type="component" value="Unassembled WGS sequence"/>
</dbReference>
<accession>A0A1V6C620</accession>
<evidence type="ECO:0000313" key="3">
    <source>
        <dbReference type="EMBL" id="OQB72294.1"/>
    </source>
</evidence>
<dbReference type="InterPro" id="IPR002733">
    <property type="entry name" value="AMMECR1_domain"/>
</dbReference>
<dbReference type="InterPro" id="IPR027485">
    <property type="entry name" value="AMMECR1_N"/>
</dbReference>
<proteinExistence type="predicted"/>
<protein>
    <recommendedName>
        <fullName evidence="2">AMMECR1 domain-containing protein</fullName>
    </recommendedName>
</protein>
<organism evidence="3">
    <name type="scientific">candidate division TA06 bacterium ADurb.Bin131</name>
    <dbReference type="NCBI Taxonomy" id="1852827"/>
    <lineage>
        <taxon>Bacteria</taxon>
        <taxon>Bacteria division TA06</taxon>
    </lineage>
</organism>
<dbReference type="Gene3D" id="3.30.1490.150">
    <property type="entry name" value="Hypothetical protein ph0010, domain 2"/>
    <property type="match status" value="1"/>
</dbReference>
<dbReference type="Gene3D" id="3.30.700.20">
    <property type="entry name" value="Hypothetical protein ph0010, domain 1"/>
    <property type="match status" value="1"/>
</dbReference>
<keyword evidence="1" id="KW-0472">Membrane</keyword>
<feature type="transmembrane region" description="Helical" evidence="1">
    <location>
        <begin position="7"/>
        <end position="26"/>
    </location>
</feature>
<name>A0A1V6C620_UNCT6</name>
<comment type="caution">
    <text evidence="3">The sequence shown here is derived from an EMBL/GenBank/DDBJ whole genome shotgun (WGS) entry which is preliminary data.</text>
</comment>
<keyword evidence="1" id="KW-0812">Transmembrane</keyword>
<feature type="domain" description="AMMECR1" evidence="2">
    <location>
        <begin position="25"/>
        <end position="195"/>
    </location>
</feature>
<gene>
    <name evidence="3" type="ORF">BWX89_01375</name>
</gene>
<dbReference type="AlphaFoldDB" id="A0A1V6C620"/>
<dbReference type="InterPro" id="IPR036071">
    <property type="entry name" value="AMMECR1_dom_sf"/>
</dbReference>
<dbReference type="SUPFAM" id="SSF143447">
    <property type="entry name" value="AMMECR1-like"/>
    <property type="match status" value="1"/>
</dbReference>
<reference evidence="3" key="1">
    <citation type="submission" date="2017-02" db="EMBL/GenBank/DDBJ databases">
        <title>Delving into the versatile metabolic prowess of the omnipresent phylum Bacteroidetes.</title>
        <authorList>
            <person name="Nobu M.K."/>
            <person name="Mei R."/>
            <person name="Narihiro T."/>
            <person name="Kuroda K."/>
            <person name="Liu W.-T."/>
        </authorList>
    </citation>
    <scope>NUCLEOTIDE SEQUENCE</scope>
    <source>
        <strain evidence="3">ADurb.Bin131</strain>
    </source>
</reference>
<dbReference type="EMBL" id="MWDQ01000135">
    <property type="protein sequence ID" value="OQB72294.1"/>
    <property type="molecule type" value="Genomic_DNA"/>
</dbReference>
<evidence type="ECO:0000259" key="2">
    <source>
        <dbReference type="PROSITE" id="PS51112"/>
    </source>
</evidence>
<dbReference type="Pfam" id="PF01871">
    <property type="entry name" value="AMMECR1"/>
    <property type="match status" value="1"/>
</dbReference>